<proteinExistence type="predicted"/>
<dbReference type="EMBL" id="LR590464">
    <property type="protein sequence ID" value="VTP63367.1"/>
    <property type="molecule type" value="Genomic_DNA"/>
</dbReference>
<reference evidence="1 2" key="1">
    <citation type="submission" date="2019-05" db="EMBL/GenBank/DDBJ databases">
        <authorList>
            <consortium name="Pathogen Informatics"/>
        </authorList>
    </citation>
    <scope>NUCLEOTIDE SEQUENCE [LARGE SCALE GENOMIC DNA]</scope>
    <source>
        <strain evidence="1 2">NCTC13032</strain>
    </source>
</reference>
<evidence type="ECO:0000313" key="1">
    <source>
        <dbReference type="EMBL" id="VTP63367.1"/>
    </source>
</evidence>
<sequence>MRATMSQFTEYPVTAQVKTLMEVYTRKEHPSVFSPVASELPAGSRIRVQAAVVGDAVQGNPHWYRIDEDTFIWSGACTRIDPCPAFPPYTKVNWTAVVFEVR</sequence>
<dbReference type="AlphaFoldDB" id="A0A4U9HHD3"/>
<evidence type="ECO:0008006" key="3">
    <source>
        <dbReference type="Google" id="ProtNLM"/>
    </source>
</evidence>
<gene>
    <name evidence="1" type="ORF">NCTC13032_00826</name>
</gene>
<organism evidence="1 2">
    <name type="scientific">Leclercia adecarboxylata</name>
    <dbReference type="NCBI Taxonomy" id="83655"/>
    <lineage>
        <taxon>Bacteria</taxon>
        <taxon>Pseudomonadati</taxon>
        <taxon>Pseudomonadota</taxon>
        <taxon>Gammaproteobacteria</taxon>
        <taxon>Enterobacterales</taxon>
        <taxon>Enterobacteriaceae</taxon>
        <taxon>Leclercia</taxon>
    </lineage>
</organism>
<accession>A0A4U9HHD3</accession>
<protein>
    <recommendedName>
        <fullName evidence="3">SH3 domain-containing protein</fullName>
    </recommendedName>
</protein>
<evidence type="ECO:0000313" key="2">
    <source>
        <dbReference type="Proteomes" id="UP000310719"/>
    </source>
</evidence>
<dbReference type="Proteomes" id="UP000310719">
    <property type="component" value="Chromosome"/>
</dbReference>
<dbReference type="STRING" id="83655.APT61_19645"/>
<name>A0A4U9HHD3_9ENTR</name>